<dbReference type="AlphaFoldDB" id="A0A1X1XBQ6"/>
<feature type="compositionally biased region" description="Pro residues" evidence="5">
    <location>
        <begin position="1"/>
        <end position="23"/>
    </location>
</feature>
<accession>A0A1X1XBQ6</accession>
<evidence type="ECO:0000256" key="3">
    <source>
        <dbReference type="ARBA" id="ARBA00022989"/>
    </source>
</evidence>
<keyword evidence="4 6" id="KW-0472">Membrane</keyword>
<dbReference type="GO" id="GO:0016020">
    <property type="term" value="C:membrane"/>
    <property type="evidence" value="ECO:0007669"/>
    <property type="project" value="UniProtKB-SubCell"/>
</dbReference>
<evidence type="ECO:0000256" key="4">
    <source>
        <dbReference type="ARBA" id="ARBA00023136"/>
    </source>
</evidence>
<evidence type="ECO:0000256" key="1">
    <source>
        <dbReference type="ARBA" id="ARBA00004370"/>
    </source>
</evidence>
<evidence type="ECO:0000313" key="7">
    <source>
        <dbReference type="EMBL" id="ORV96361.1"/>
    </source>
</evidence>
<feature type="transmembrane region" description="Helical" evidence="6">
    <location>
        <begin position="82"/>
        <end position="103"/>
    </location>
</feature>
<keyword evidence="3 6" id="KW-1133">Transmembrane helix</keyword>
<dbReference type="InterPro" id="IPR007593">
    <property type="entry name" value="CD225/Dispanin_fam"/>
</dbReference>
<evidence type="ECO:0000313" key="8">
    <source>
        <dbReference type="Proteomes" id="UP000193928"/>
    </source>
</evidence>
<organism evidence="7 8">
    <name type="scientific">Mycobacterium gordonae</name>
    <dbReference type="NCBI Taxonomy" id="1778"/>
    <lineage>
        <taxon>Bacteria</taxon>
        <taxon>Bacillati</taxon>
        <taxon>Actinomycetota</taxon>
        <taxon>Actinomycetes</taxon>
        <taxon>Mycobacteriales</taxon>
        <taxon>Mycobacteriaceae</taxon>
        <taxon>Mycobacterium</taxon>
    </lineage>
</organism>
<sequence>MIMTGPPPDNYPPPGGYDPPGSYPPYQGGGYTPPPPPQGPYGGYPPPGGGYPGSGYPPSAPQPYGGFSPQGPYGQPMKPNNYLVWSIITIFLCMIPGIVATVYSSKVDGLWAQGRWAEATKSASTAKTWAIVATVLGGLLWLSYLGRLGARVS</sequence>
<evidence type="ECO:0000256" key="6">
    <source>
        <dbReference type="SAM" id="Phobius"/>
    </source>
</evidence>
<feature type="compositionally biased region" description="Pro residues" evidence="5">
    <location>
        <begin position="32"/>
        <end position="49"/>
    </location>
</feature>
<keyword evidence="8" id="KW-1185">Reference proteome</keyword>
<reference evidence="7 8" key="1">
    <citation type="submission" date="2016-01" db="EMBL/GenBank/DDBJ databases">
        <title>The new phylogeny of the genus Mycobacterium.</title>
        <authorList>
            <person name="Tarcisio F."/>
            <person name="Conor M."/>
            <person name="Antonella G."/>
            <person name="Elisabetta G."/>
            <person name="Giulia F.S."/>
            <person name="Sara T."/>
            <person name="Anna F."/>
            <person name="Clotilde B."/>
            <person name="Roberto B."/>
            <person name="Veronica D.S."/>
            <person name="Fabio R."/>
            <person name="Monica P."/>
            <person name="Olivier J."/>
            <person name="Enrico T."/>
            <person name="Nicola S."/>
        </authorList>
    </citation>
    <scope>NUCLEOTIDE SEQUENCE [LARGE SCALE GENOMIC DNA]</scope>
    <source>
        <strain evidence="7 8">DSM 44160</strain>
    </source>
</reference>
<gene>
    <name evidence="7" type="ORF">AWC08_12980</name>
</gene>
<dbReference type="Proteomes" id="UP000193928">
    <property type="component" value="Unassembled WGS sequence"/>
</dbReference>
<comment type="subcellular location">
    <subcellularLocation>
        <location evidence="1">Membrane</location>
    </subcellularLocation>
</comment>
<feature type="region of interest" description="Disordered" evidence="5">
    <location>
        <begin position="1"/>
        <end position="72"/>
    </location>
</feature>
<keyword evidence="2 6" id="KW-0812">Transmembrane</keyword>
<evidence type="ECO:0000256" key="5">
    <source>
        <dbReference type="SAM" id="MobiDB-lite"/>
    </source>
</evidence>
<dbReference type="PANTHER" id="PTHR14948:SF25">
    <property type="entry name" value="DUF4190 DOMAIN-CONTAINING PROTEIN"/>
    <property type="match status" value="1"/>
</dbReference>
<feature type="transmembrane region" description="Helical" evidence="6">
    <location>
        <begin position="124"/>
        <end position="144"/>
    </location>
</feature>
<proteinExistence type="predicted"/>
<comment type="caution">
    <text evidence="7">The sequence shown here is derived from an EMBL/GenBank/DDBJ whole genome shotgun (WGS) entry which is preliminary data.</text>
</comment>
<evidence type="ECO:0008006" key="9">
    <source>
        <dbReference type="Google" id="ProtNLM"/>
    </source>
</evidence>
<dbReference type="PANTHER" id="PTHR14948">
    <property type="entry name" value="NG5"/>
    <property type="match status" value="1"/>
</dbReference>
<feature type="compositionally biased region" description="Low complexity" evidence="5">
    <location>
        <begin position="54"/>
        <end position="66"/>
    </location>
</feature>
<name>A0A1X1XBQ6_MYCGO</name>
<protein>
    <recommendedName>
        <fullName evidence="9">CD225/dispanin family protein</fullName>
    </recommendedName>
</protein>
<dbReference type="Pfam" id="PF04505">
    <property type="entry name" value="CD225"/>
    <property type="match status" value="1"/>
</dbReference>
<evidence type="ECO:0000256" key="2">
    <source>
        <dbReference type="ARBA" id="ARBA00022692"/>
    </source>
</evidence>
<dbReference type="InterPro" id="IPR051423">
    <property type="entry name" value="CD225/Dispanin"/>
</dbReference>
<dbReference type="EMBL" id="LQOY01000014">
    <property type="protein sequence ID" value="ORV96361.1"/>
    <property type="molecule type" value="Genomic_DNA"/>
</dbReference>